<feature type="region of interest" description="Disordered" evidence="1">
    <location>
        <begin position="113"/>
        <end position="143"/>
    </location>
</feature>
<evidence type="ECO:0000313" key="2">
    <source>
        <dbReference type="EMBL" id="RUR29566.1"/>
    </source>
</evidence>
<accession>A0A3S0W263</accession>
<feature type="compositionally biased region" description="Polar residues" evidence="1">
    <location>
        <begin position="120"/>
        <end position="132"/>
    </location>
</feature>
<name>A0A3S0W263_9GAMM</name>
<dbReference type="Gene3D" id="1.10.3680.10">
    <property type="entry name" value="TerB-like"/>
    <property type="match status" value="1"/>
</dbReference>
<gene>
    <name evidence="2" type="ORF">ELY33_13205</name>
</gene>
<dbReference type="Pfam" id="PF04391">
    <property type="entry name" value="DUF533"/>
    <property type="match status" value="1"/>
</dbReference>
<feature type="compositionally biased region" description="Gly residues" evidence="1">
    <location>
        <begin position="19"/>
        <end position="33"/>
    </location>
</feature>
<feature type="region of interest" description="Disordered" evidence="1">
    <location>
        <begin position="1"/>
        <end position="66"/>
    </location>
</feature>
<feature type="compositionally biased region" description="Gly residues" evidence="1">
    <location>
        <begin position="47"/>
        <end position="64"/>
    </location>
</feature>
<dbReference type="EMBL" id="RZHG01000022">
    <property type="protein sequence ID" value="RUR29566.1"/>
    <property type="molecule type" value="Genomic_DNA"/>
</dbReference>
<keyword evidence="3" id="KW-1185">Reference proteome</keyword>
<dbReference type="InterPro" id="IPR029024">
    <property type="entry name" value="TerB-like"/>
</dbReference>
<dbReference type="RefSeq" id="WP_126948378.1">
    <property type="nucleotide sequence ID" value="NZ_RZHG01000022.1"/>
</dbReference>
<dbReference type="InterPro" id="IPR007486">
    <property type="entry name" value="YebE"/>
</dbReference>
<reference evidence="2 3" key="1">
    <citation type="submission" date="2018-12" db="EMBL/GenBank/DDBJ databases">
        <title>three novel Halomonas strain isolated from plants.</title>
        <authorList>
            <person name="Sun C."/>
        </authorList>
    </citation>
    <scope>NUCLEOTIDE SEQUENCE [LARGE SCALE GENOMIC DNA]</scope>
    <source>
        <strain evidence="2 3">DSM 19434</strain>
    </source>
</reference>
<dbReference type="SUPFAM" id="SSF158682">
    <property type="entry name" value="TerB-like"/>
    <property type="match status" value="1"/>
</dbReference>
<protein>
    <submittedName>
        <fullName evidence="2">Tellurite resistance TerB family protein</fullName>
    </submittedName>
</protein>
<dbReference type="Proteomes" id="UP000287336">
    <property type="component" value="Unassembled WGS sequence"/>
</dbReference>
<proteinExistence type="predicted"/>
<dbReference type="AlphaFoldDB" id="A0A3S0W263"/>
<dbReference type="OrthoDB" id="5459344at2"/>
<organism evidence="2 3">
    <name type="scientific">Vreelandella andesensis</name>
    <dbReference type="NCBI Taxonomy" id="447567"/>
    <lineage>
        <taxon>Bacteria</taxon>
        <taxon>Pseudomonadati</taxon>
        <taxon>Pseudomonadota</taxon>
        <taxon>Gammaproteobacteria</taxon>
        <taxon>Oceanospirillales</taxon>
        <taxon>Halomonadaceae</taxon>
        <taxon>Vreelandella</taxon>
    </lineage>
</organism>
<evidence type="ECO:0000256" key="1">
    <source>
        <dbReference type="SAM" id="MobiDB-lite"/>
    </source>
</evidence>
<feature type="compositionally biased region" description="Polar residues" evidence="1">
    <location>
        <begin position="1"/>
        <end position="14"/>
    </location>
</feature>
<comment type="caution">
    <text evidence="2">The sequence shown here is derived from an EMBL/GenBank/DDBJ whole genome shotgun (WGS) entry which is preliminary data.</text>
</comment>
<evidence type="ECO:0000313" key="3">
    <source>
        <dbReference type="Proteomes" id="UP000287336"/>
    </source>
</evidence>
<dbReference type="CDD" id="cd07178">
    <property type="entry name" value="terB_like_YebE"/>
    <property type="match status" value="1"/>
</dbReference>
<sequence length="264" mass="27661">MNASKILQQLMKQASGSSRSGGNGSGNTSGGSGFDVKGVIDGLSRQLGGGGNGGQNSRQGGGSSGFDIKSLLGGGAMGMLVGSKRGRSMGGKALKYGAIAGVGMLAWKAWQHSQEGKAQEGQNSGNSSSAAQRASEGERVDVLSGEYQERRSLELLQAMIMAARADGHIDEQEQVLITEQIDALGADQEMHRWVEQQLKAPLDAQALAREADSPQAAREMYLISVAVTDDQNPMERAWLDQLAGALNLSPDMTAELERQAQQAG</sequence>